<dbReference type="Gene3D" id="3.40.30.10">
    <property type="entry name" value="Glutaredoxin"/>
    <property type="match status" value="1"/>
</dbReference>
<accession>A0ABS7XI90</accession>
<dbReference type="InterPro" id="IPR036249">
    <property type="entry name" value="Thioredoxin-like_sf"/>
</dbReference>
<sequence length="230" mass="26714">MKKIILIVIITLISNLISAQTIIKYKMPDGQVFSEQVYETLKQNFEKQNLEVKIIDSILADNTLTRIIDIKSKGYYEAKLKGEKFDPFAKFKENIGKEFKISEFYNENGVKFSEAKLIGKPTIINFWFTACKPCIAELPYLQKLKNTFGDKLNYLAITFDDRSKVNSFLKNYDFDFLHITNSLEQIEDLKISGYPMTFILDKKGKIFNIYGGLSDFEYKEINETILNQLL</sequence>
<evidence type="ECO:0000313" key="2">
    <source>
        <dbReference type="EMBL" id="MBZ9777826.1"/>
    </source>
</evidence>
<dbReference type="CDD" id="cd02966">
    <property type="entry name" value="TlpA_like_family"/>
    <property type="match status" value="1"/>
</dbReference>
<comment type="caution">
    <text evidence="2">The sequence shown here is derived from an EMBL/GenBank/DDBJ whole genome shotgun (WGS) entry which is preliminary data.</text>
</comment>
<protein>
    <submittedName>
        <fullName evidence="2">TlpA family protein disulfide reductase</fullName>
    </submittedName>
</protein>
<organism evidence="2 3">
    <name type="scientific">Psychroflexus longus</name>
    <dbReference type="NCBI Taxonomy" id="2873596"/>
    <lineage>
        <taxon>Bacteria</taxon>
        <taxon>Pseudomonadati</taxon>
        <taxon>Bacteroidota</taxon>
        <taxon>Flavobacteriia</taxon>
        <taxon>Flavobacteriales</taxon>
        <taxon>Flavobacteriaceae</taxon>
        <taxon>Psychroflexus</taxon>
    </lineage>
</organism>
<dbReference type="SUPFAM" id="SSF52833">
    <property type="entry name" value="Thioredoxin-like"/>
    <property type="match status" value="1"/>
</dbReference>
<keyword evidence="3" id="KW-1185">Reference proteome</keyword>
<dbReference type="RefSeq" id="WP_224460190.1">
    <property type="nucleotide sequence ID" value="NZ_JAIQZE010000002.1"/>
</dbReference>
<dbReference type="PANTHER" id="PTHR42852:SF17">
    <property type="entry name" value="THIOREDOXIN-LIKE PROTEIN HI_1115"/>
    <property type="match status" value="1"/>
</dbReference>
<proteinExistence type="predicted"/>
<dbReference type="PROSITE" id="PS51352">
    <property type="entry name" value="THIOREDOXIN_2"/>
    <property type="match status" value="1"/>
</dbReference>
<name>A0ABS7XI90_9FLAO</name>
<dbReference type="InterPro" id="IPR013766">
    <property type="entry name" value="Thioredoxin_domain"/>
</dbReference>
<evidence type="ECO:0000259" key="1">
    <source>
        <dbReference type="PROSITE" id="PS51352"/>
    </source>
</evidence>
<gene>
    <name evidence="2" type="ORF">LB452_02725</name>
</gene>
<dbReference type="InterPro" id="IPR050553">
    <property type="entry name" value="Thioredoxin_ResA/DsbE_sf"/>
</dbReference>
<feature type="domain" description="Thioredoxin" evidence="1">
    <location>
        <begin position="79"/>
        <end position="230"/>
    </location>
</feature>
<dbReference type="PANTHER" id="PTHR42852">
    <property type="entry name" value="THIOL:DISULFIDE INTERCHANGE PROTEIN DSBE"/>
    <property type="match status" value="1"/>
</dbReference>
<dbReference type="Proteomes" id="UP001199314">
    <property type="component" value="Unassembled WGS sequence"/>
</dbReference>
<reference evidence="3" key="1">
    <citation type="submission" date="2023-07" db="EMBL/GenBank/DDBJ databases">
        <title>Novel species isolated from saline lakes on Tibetan Plateau.</title>
        <authorList>
            <person name="Lu H."/>
        </authorList>
    </citation>
    <scope>NUCLEOTIDE SEQUENCE [LARGE SCALE GENOMIC DNA]</scope>
    <source>
        <strain evidence="3">CAK8W</strain>
    </source>
</reference>
<evidence type="ECO:0000313" key="3">
    <source>
        <dbReference type="Proteomes" id="UP001199314"/>
    </source>
</evidence>
<dbReference type="InterPro" id="IPR000866">
    <property type="entry name" value="AhpC/TSA"/>
</dbReference>
<dbReference type="Pfam" id="PF00578">
    <property type="entry name" value="AhpC-TSA"/>
    <property type="match status" value="1"/>
</dbReference>
<dbReference type="EMBL" id="JAIQZE010000002">
    <property type="protein sequence ID" value="MBZ9777826.1"/>
    <property type="molecule type" value="Genomic_DNA"/>
</dbReference>